<comment type="caution">
    <text evidence="1">The sequence shown here is derived from an EMBL/GenBank/DDBJ whole genome shotgun (WGS) entry which is preliminary data.</text>
</comment>
<dbReference type="Proteomes" id="UP001238088">
    <property type="component" value="Unassembled WGS sequence"/>
</dbReference>
<evidence type="ECO:0000313" key="1">
    <source>
        <dbReference type="EMBL" id="MDQ0270112.1"/>
    </source>
</evidence>
<evidence type="ECO:0000313" key="2">
    <source>
        <dbReference type="Proteomes" id="UP001238088"/>
    </source>
</evidence>
<gene>
    <name evidence="1" type="ORF">J2S17_001987</name>
</gene>
<accession>A0ABU0AH44</accession>
<name>A0ABU0AH44_9BACI</name>
<reference evidence="1 2" key="1">
    <citation type="submission" date="2023-07" db="EMBL/GenBank/DDBJ databases">
        <title>Genomic Encyclopedia of Type Strains, Phase IV (KMG-IV): sequencing the most valuable type-strain genomes for metagenomic binning, comparative biology and taxonomic classification.</title>
        <authorList>
            <person name="Goeker M."/>
        </authorList>
    </citation>
    <scope>NUCLEOTIDE SEQUENCE [LARGE SCALE GENOMIC DNA]</scope>
    <source>
        <strain evidence="1 2">DSM 23494</strain>
    </source>
</reference>
<dbReference type="RefSeq" id="WP_307474257.1">
    <property type="nucleotide sequence ID" value="NZ_JAUSUB010000007.1"/>
</dbReference>
<organism evidence="1 2">
    <name type="scientific">Cytobacillus purgationiresistens</name>
    <dbReference type="NCBI Taxonomy" id="863449"/>
    <lineage>
        <taxon>Bacteria</taxon>
        <taxon>Bacillati</taxon>
        <taxon>Bacillota</taxon>
        <taxon>Bacilli</taxon>
        <taxon>Bacillales</taxon>
        <taxon>Bacillaceae</taxon>
        <taxon>Cytobacillus</taxon>
    </lineage>
</organism>
<sequence>MNVIHPAYVQVNIFDWASTIVFFINEKRAHSGSKLLAKVITLKTLGVGVGASFFKSKLTENYHLAQQCYYISKK</sequence>
<protein>
    <submittedName>
        <fullName evidence="1">Uncharacterized protein</fullName>
    </submittedName>
</protein>
<dbReference type="EMBL" id="JAUSUB010000007">
    <property type="protein sequence ID" value="MDQ0270112.1"/>
    <property type="molecule type" value="Genomic_DNA"/>
</dbReference>
<keyword evidence="2" id="KW-1185">Reference proteome</keyword>
<proteinExistence type="predicted"/>